<keyword evidence="2" id="KW-1185">Reference proteome</keyword>
<accession>F6HVX0</accession>
<dbReference type="EMBL" id="FN596259">
    <property type="protein sequence ID" value="CCB58833.1"/>
    <property type="molecule type" value="Genomic_DNA"/>
</dbReference>
<organism evidence="1 2">
    <name type="scientific">Vitis vinifera</name>
    <name type="common">Grape</name>
    <dbReference type="NCBI Taxonomy" id="29760"/>
    <lineage>
        <taxon>Eukaryota</taxon>
        <taxon>Viridiplantae</taxon>
        <taxon>Streptophyta</taxon>
        <taxon>Embryophyta</taxon>
        <taxon>Tracheophyta</taxon>
        <taxon>Spermatophyta</taxon>
        <taxon>Magnoliopsida</taxon>
        <taxon>eudicotyledons</taxon>
        <taxon>Gunneridae</taxon>
        <taxon>Pentapetalae</taxon>
        <taxon>rosids</taxon>
        <taxon>Vitales</taxon>
        <taxon>Vitaceae</taxon>
        <taxon>Viteae</taxon>
        <taxon>Vitis</taxon>
    </lineage>
</organism>
<sequence>MSKRTSPIPIDNLSNIGIHADTSTCWCNQVKFGNEEEEIEVVTMGVFAAQQKWEFLVIPCTRGTPLVVRGRLRGSKSQGVRDMKKHKGMTCKMHLVSLERLRICI</sequence>
<proteinExistence type="predicted"/>
<protein>
    <submittedName>
        <fullName evidence="1">Uncharacterized protein</fullName>
    </submittedName>
</protein>
<gene>
    <name evidence="1" type="ordered locus">VIT_18s0164g00130</name>
</gene>
<dbReference type="HOGENOM" id="CLU_177333_0_0_1"/>
<dbReference type="InParanoid" id="F6HVX0"/>
<dbReference type="PaxDb" id="29760-VIT_18s0164g00130.t01"/>
<name>F6HVX0_VITVI</name>
<evidence type="ECO:0000313" key="2">
    <source>
        <dbReference type="Proteomes" id="UP000009183"/>
    </source>
</evidence>
<evidence type="ECO:0000313" key="1">
    <source>
        <dbReference type="EMBL" id="CCB58833.1"/>
    </source>
</evidence>
<reference evidence="2" key="1">
    <citation type="journal article" date="2007" name="Nature">
        <title>The grapevine genome sequence suggests ancestral hexaploidization in major angiosperm phyla.</title>
        <authorList>
            <consortium name="The French-Italian Public Consortium for Grapevine Genome Characterization."/>
            <person name="Jaillon O."/>
            <person name="Aury J.-M."/>
            <person name="Noel B."/>
            <person name="Policriti A."/>
            <person name="Clepet C."/>
            <person name="Casagrande A."/>
            <person name="Choisne N."/>
            <person name="Aubourg S."/>
            <person name="Vitulo N."/>
            <person name="Jubin C."/>
            <person name="Vezzi A."/>
            <person name="Legeai F."/>
            <person name="Hugueney P."/>
            <person name="Dasilva C."/>
            <person name="Horner D."/>
            <person name="Mica E."/>
            <person name="Jublot D."/>
            <person name="Poulain J."/>
            <person name="Bruyere C."/>
            <person name="Billault A."/>
            <person name="Segurens B."/>
            <person name="Gouyvenoux M."/>
            <person name="Ugarte E."/>
            <person name="Cattonaro F."/>
            <person name="Anthouard V."/>
            <person name="Vico V."/>
            <person name="Del Fabbro C."/>
            <person name="Alaux M."/>
            <person name="Di Gaspero G."/>
            <person name="Dumas V."/>
            <person name="Felice N."/>
            <person name="Paillard S."/>
            <person name="Juman I."/>
            <person name="Moroldo M."/>
            <person name="Scalabrin S."/>
            <person name="Canaguier A."/>
            <person name="Le Clainche I."/>
            <person name="Malacrida G."/>
            <person name="Durand E."/>
            <person name="Pesole G."/>
            <person name="Laucou V."/>
            <person name="Chatelet P."/>
            <person name="Merdinoglu D."/>
            <person name="Delledonne M."/>
            <person name="Pezzotti M."/>
            <person name="Lecharny A."/>
            <person name="Scarpelli C."/>
            <person name="Artiguenave F."/>
            <person name="Pe M.E."/>
            <person name="Valle G."/>
            <person name="Morgante M."/>
            <person name="Caboche M."/>
            <person name="Adam-Blondon A.-F."/>
            <person name="Weissenbach J."/>
            <person name="Quetier F."/>
            <person name="Wincker P."/>
        </authorList>
    </citation>
    <scope>NUCLEOTIDE SEQUENCE [LARGE SCALE GENOMIC DNA]</scope>
    <source>
        <strain evidence="2">cv. Pinot noir / PN40024</strain>
    </source>
</reference>
<dbReference type="Proteomes" id="UP000009183">
    <property type="component" value="Chromosome 18"/>
</dbReference>
<dbReference type="AlphaFoldDB" id="F6HVX0"/>